<feature type="compositionally biased region" description="Polar residues" evidence="9">
    <location>
        <begin position="1"/>
        <end position="11"/>
    </location>
</feature>
<feature type="transmembrane region" description="Helical" evidence="10">
    <location>
        <begin position="834"/>
        <end position="859"/>
    </location>
</feature>
<organism evidence="11 12">
    <name type="scientific">Diutina rugosa</name>
    <name type="common">Yeast</name>
    <name type="synonym">Candida rugosa</name>
    <dbReference type="NCBI Taxonomy" id="5481"/>
    <lineage>
        <taxon>Eukaryota</taxon>
        <taxon>Fungi</taxon>
        <taxon>Dikarya</taxon>
        <taxon>Ascomycota</taxon>
        <taxon>Saccharomycotina</taxon>
        <taxon>Pichiomycetes</taxon>
        <taxon>Debaryomycetaceae</taxon>
        <taxon>Diutina</taxon>
    </lineage>
</organism>
<dbReference type="InterPro" id="IPR004648">
    <property type="entry name" value="Oligpept_transpt"/>
</dbReference>
<feature type="transmembrane region" description="Helical" evidence="10">
    <location>
        <begin position="793"/>
        <end position="822"/>
    </location>
</feature>
<keyword evidence="12" id="KW-1185">Reference proteome</keyword>
<feature type="transmembrane region" description="Helical" evidence="10">
    <location>
        <begin position="369"/>
        <end position="389"/>
    </location>
</feature>
<dbReference type="VEuPathDB" id="FungiDB:DIURU_004262"/>
<evidence type="ECO:0000313" key="11">
    <source>
        <dbReference type="EMBL" id="KAA8899595.1"/>
    </source>
</evidence>
<feature type="transmembrane region" description="Helical" evidence="10">
    <location>
        <begin position="229"/>
        <end position="249"/>
    </location>
</feature>
<feature type="transmembrane region" description="Helical" evidence="10">
    <location>
        <begin position="302"/>
        <end position="324"/>
    </location>
</feature>
<evidence type="ECO:0000256" key="3">
    <source>
        <dbReference type="ARBA" id="ARBA00022448"/>
    </source>
</evidence>
<dbReference type="AlphaFoldDB" id="A0A642UIK8"/>
<dbReference type="OMA" id="ARINGWS"/>
<dbReference type="NCBIfam" id="TIGR00727">
    <property type="entry name" value="ISP4_OPT"/>
    <property type="match status" value="1"/>
</dbReference>
<dbReference type="PANTHER" id="PTHR22601">
    <property type="entry name" value="ISP4 LIKE PROTEIN"/>
    <property type="match status" value="1"/>
</dbReference>
<comment type="similarity">
    <text evidence="2">Belongs to the oligopeptide OPT transporter family.</text>
</comment>
<evidence type="ECO:0000256" key="2">
    <source>
        <dbReference type="ARBA" id="ARBA00008807"/>
    </source>
</evidence>
<evidence type="ECO:0000256" key="1">
    <source>
        <dbReference type="ARBA" id="ARBA00004141"/>
    </source>
</evidence>
<dbReference type="Proteomes" id="UP000449547">
    <property type="component" value="Unassembled WGS sequence"/>
</dbReference>
<comment type="caution">
    <text evidence="11">The sequence shown here is derived from an EMBL/GenBank/DDBJ whole genome shotgun (WGS) entry which is preliminary data.</text>
</comment>
<dbReference type="NCBIfam" id="TIGR00728">
    <property type="entry name" value="OPT_sfam"/>
    <property type="match status" value="1"/>
</dbReference>
<feature type="transmembrane region" description="Helical" evidence="10">
    <location>
        <begin position="197"/>
        <end position="217"/>
    </location>
</feature>
<dbReference type="RefSeq" id="XP_034010996.1">
    <property type="nucleotide sequence ID" value="XM_034157116.1"/>
</dbReference>
<keyword evidence="7 10" id="KW-1133">Transmembrane helix</keyword>
<dbReference type="GO" id="GO:0015031">
    <property type="term" value="P:protein transport"/>
    <property type="evidence" value="ECO:0007669"/>
    <property type="project" value="UniProtKB-KW"/>
</dbReference>
<feature type="transmembrane region" description="Helical" evidence="10">
    <location>
        <begin position="697"/>
        <end position="718"/>
    </location>
</feature>
<evidence type="ECO:0000256" key="7">
    <source>
        <dbReference type="ARBA" id="ARBA00022989"/>
    </source>
</evidence>
<keyword evidence="4 10" id="KW-0812">Transmembrane</keyword>
<evidence type="ECO:0000256" key="10">
    <source>
        <dbReference type="SAM" id="Phobius"/>
    </source>
</evidence>
<dbReference type="EMBL" id="SWFT01000122">
    <property type="protein sequence ID" value="KAA8899595.1"/>
    <property type="molecule type" value="Genomic_DNA"/>
</dbReference>
<evidence type="ECO:0000256" key="6">
    <source>
        <dbReference type="ARBA" id="ARBA00022927"/>
    </source>
</evidence>
<accession>A0A642UIK8</accession>
<evidence type="ECO:0000256" key="5">
    <source>
        <dbReference type="ARBA" id="ARBA00022856"/>
    </source>
</evidence>
<protein>
    <recommendedName>
        <fullName evidence="13">OPT family small oligopeptide transporter</fullName>
    </recommendedName>
</protein>
<feature type="transmembrane region" description="Helical" evidence="10">
    <location>
        <begin position="269"/>
        <end position="290"/>
    </location>
</feature>
<feature type="region of interest" description="Disordered" evidence="9">
    <location>
        <begin position="1"/>
        <end position="20"/>
    </location>
</feature>
<evidence type="ECO:0000256" key="8">
    <source>
        <dbReference type="ARBA" id="ARBA00023136"/>
    </source>
</evidence>
<sequence length="904" mass="102466">MADDNLSTVKSPGTFGDPSAHEVNLNAITSNQYSIGQVGGHLTDAQKEFVLLRLNHHGLDTLNDLPPDAVFIIEKVDSLTIDEAVEILKRAVKDHDDDYNILAKDFELWERLVSHKHDDVHSSDSIDEKSKGDVHVSEKSHGEILVGEGESFDYSKIVDWNFQTRLEATILAYWSPYVEVRSVTDPYDDPTLPVETIRVYIISIIWTGIGSVINTFFNDRLPSISLPSSVVQVLIYPCGLLAAKILPKWNIGFGKYKASLNPGPWNHKEQLLCTLFYAVSGGVPYVFYNIQVQKMPAFYGNTWVDFGYEVLLALSSQFMGFGFAGLLRKFVVFPVQSMWPTMLPTLALNKTLMKPAKKERINGWTISSYKFFFICFVASFLYFWVPNYLMGFLSTFNWMTWIKPDNFNLAAITGSNLGLGFNPITSFDWNVINSNAALSTPIVTTVTNYLGALLGFFIIVGLYYSNYRWAAYLPINSNRLWTNKGTPFHVSSVINEQSLFDNEKYQKVGPPFYSAANMMTYGVFFALYLFSVVYEFGSQWRQMWHSLKLFYKSLRNWRTSSVFDGFEDPFTVRMKRYKEVPEWTFFVVLLISVVLSIVCVKIYPAQTPVWTIFFALGMNLVFLVPLTILAAVTGTTFGLNVLVELIIGYAIPGNGLALMYTKAIGYNIDGQAQNYISDQKMTHYSSIPPRALFRTQLLSTFINCFISLGMLEWMMTGIKDYCSPTNKQKFTCPGSGTFYSASVIWGVIGPQKSFKLYPIFKWCFLIGAGAGLVCLLFKLYAPKKYTRKFQPTVFLIGMMAYAPTNLSYYTMGLYFAIIFMWYIRTRLPAWWSKYNYILSTGLTAGLAFSGIIIFFAVYYHDKSIAWWGNDVVSYGYEGKQGSLLNATLQAPDGYFGPRIGEFPT</sequence>
<evidence type="ECO:0000256" key="4">
    <source>
        <dbReference type="ARBA" id="ARBA00022692"/>
    </source>
</evidence>
<dbReference type="GeneID" id="54782913"/>
<evidence type="ECO:0000256" key="9">
    <source>
        <dbReference type="SAM" id="MobiDB-lite"/>
    </source>
</evidence>
<keyword evidence="8 10" id="KW-0472">Membrane</keyword>
<evidence type="ECO:0000313" key="12">
    <source>
        <dbReference type="Proteomes" id="UP000449547"/>
    </source>
</evidence>
<keyword evidence="3" id="KW-0813">Transport</keyword>
<feature type="transmembrane region" description="Helical" evidence="10">
    <location>
        <begin position="639"/>
        <end position="660"/>
    </location>
</feature>
<feature type="transmembrane region" description="Helical" evidence="10">
    <location>
        <begin position="730"/>
        <end position="747"/>
    </location>
</feature>
<feature type="transmembrane region" description="Helical" evidence="10">
    <location>
        <begin position="518"/>
        <end position="537"/>
    </location>
</feature>
<name>A0A642UIK8_DIURU</name>
<feature type="transmembrane region" description="Helical" evidence="10">
    <location>
        <begin position="609"/>
        <end position="632"/>
    </location>
</feature>
<gene>
    <name evidence="11" type="ORF">DIURU_004262</name>
</gene>
<feature type="transmembrane region" description="Helical" evidence="10">
    <location>
        <begin position="583"/>
        <end position="603"/>
    </location>
</feature>
<comment type="subcellular location">
    <subcellularLocation>
        <location evidence="1">Membrane</location>
        <topology evidence="1">Multi-pass membrane protein</topology>
    </subcellularLocation>
</comment>
<dbReference type="InterPro" id="IPR004813">
    <property type="entry name" value="OPT"/>
</dbReference>
<dbReference type="GO" id="GO:0035673">
    <property type="term" value="F:oligopeptide transmembrane transporter activity"/>
    <property type="evidence" value="ECO:0007669"/>
    <property type="project" value="InterPro"/>
</dbReference>
<proteinExistence type="inferred from homology"/>
<feature type="transmembrane region" description="Helical" evidence="10">
    <location>
        <begin position="759"/>
        <end position="781"/>
    </location>
</feature>
<feature type="transmembrane region" description="Helical" evidence="10">
    <location>
        <begin position="409"/>
        <end position="430"/>
    </location>
</feature>
<dbReference type="OrthoDB" id="9986677at2759"/>
<feature type="transmembrane region" description="Helical" evidence="10">
    <location>
        <begin position="442"/>
        <end position="464"/>
    </location>
</feature>
<dbReference type="GO" id="GO:0016020">
    <property type="term" value="C:membrane"/>
    <property type="evidence" value="ECO:0007669"/>
    <property type="project" value="UniProtKB-SubCell"/>
</dbReference>
<reference evidence="11 12" key="1">
    <citation type="submission" date="2019-07" db="EMBL/GenBank/DDBJ databases">
        <title>Genome assembly of two rare yeast pathogens: Diutina rugosa and Trichomonascus ciferrii.</title>
        <authorList>
            <person name="Mixao V."/>
            <person name="Saus E."/>
            <person name="Hansen A."/>
            <person name="Lass-Flor C."/>
            <person name="Gabaldon T."/>
        </authorList>
    </citation>
    <scope>NUCLEOTIDE SEQUENCE [LARGE SCALE GENOMIC DNA]</scope>
    <source>
        <strain evidence="11 12">CBS 613</strain>
    </source>
</reference>
<keyword evidence="6" id="KW-0653">Protein transport</keyword>
<dbReference type="Pfam" id="PF03169">
    <property type="entry name" value="OPT"/>
    <property type="match status" value="1"/>
</dbReference>
<keyword evidence="5" id="KW-0571">Peptide transport</keyword>
<evidence type="ECO:0008006" key="13">
    <source>
        <dbReference type="Google" id="ProtNLM"/>
    </source>
</evidence>